<dbReference type="SUPFAM" id="SSF56752">
    <property type="entry name" value="D-aminoacid aminotransferase-like PLP-dependent enzymes"/>
    <property type="match status" value="1"/>
</dbReference>
<dbReference type="GO" id="GO:0046820">
    <property type="term" value="F:4-amino-4-deoxychorismate synthase activity"/>
    <property type="evidence" value="ECO:0007669"/>
    <property type="project" value="UniProtKB-EC"/>
</dbReference>
<reference evidence="2" key="1">
    <citation type="submission" date="2021-01" db="EMBL/GenBank/DDBJ databases">
        <title>Genome sequence of strain Noviherbaspirillum sp. DKR-6.</title>
        <authorList>
            <person name="Chaudhary D.K."/>
        </authorList>
    </citation>
    <scope>NUCLEOTIDE SEQUENCE</scope>
    <source>
        <strain evidence="2">DKR-6</strain>
    </source>
</reference>
<proteinExistence type="predicted"/>
<dbReference type="InterPro" id="IPR036038">
    <property type="entry name" value="Aminotransferase-like"/>
</dbReference>
<dbReference type="Gene3D" id="3.30.470.10">
    <property type="match status" value="1"/>
</dbReference>
<dbReference type="InterPro" id="IPR001544">
    <property type="entry name" value="Aminotrans_IV"/>
</dbReference>
<dbReference type="Pfam" id="PF00425">
    <property type="entry name" value="Chorismate_bind"/>
    <property type="match status" value="1"/>
</dbReference>
<feature type="domain" description="Chorismate-utilising enzyme C-terminal" evidence="1">
    <location>
        <begin position="130"/>
        <end position="391"/>
    </location>
</feature>
<dbReference type="Proteomes" id="UP000622890">
    <property type="component" value="Unassembled WGS sequence"/>
</dbReference>
<organism evidence="2 3">
    <name type="scientific">Noviherbaspirillum pedocola</name>
    <dbReference type="NCBI Taxonomy" id="2801341"/>
    <lineage>
        <taxon>Bacteria</taxon>
        <taxon>Pseudomonadati</taxon>
        <taxon>Pseudomonadota</taxon>
        <taxon>Betaproteobacteria</taxon>
        <taxon>Burkholderiales</taxon>
        <taxon>Oxalobacteraceae</taxon>
        <taxon>Noviherbaspirillum</taxon>
    </lineage>
</organism>
<dbReference type="Gene3D" id="3.20.10.10">
    <property type="entry name" value="D-amino Acid Aminotransferase, subunit A, domain 2"/>
    <property type="match status" value="1"/>
</dbReference>
<accession>A0A934T053</accession>
<dbReference type="InterPro" id="IPR015890">
    <property type="entry name" value="Chorismate_C"/>
</dbReference>
<dbReference type="InterPro" id="IPR043131">
    <property type="entry name" value="BCAT-like_N"/>
</dbReference>
<dbReference type="InterPro" id="IPR043132">
    <property type="entry name" value="BCAT-like_C"/>
</dbReference>
<gene>
    <name evidence="2" type="primary">pabB</name>
    <name evidence="2" type="ORF">JJB74_30995</name>
</gene>
<evidence type="ECO:0000313" key="2">
    <source>
        <dbReference type="EMBL" id="MBK4739053.1"/>
    </source>
</evidence>
<dbReference type="InterPro" id="IPR005802">
    <property type="entry name" value="ADC_synth_comp_1"/>
</dbReference>
<evidence type="ECO:0000313" key="3">
    <source>
        <dbReference type="Proteomes" id="UP000622890"/>
    </source>
</evidence>
<dbReference type="EC" id="2.6.1.85" evidence="2"/>
<sequence>MPAEPFVLLDDCTASEGQPSSRLYSGFRRMLACDDASGLPALLQQMQHGLDQGLHAVLLLDYELGERIEAIAPRPGAASSPTSAVSAARILLFDDCRRLSSDAVAAWLEAAAGAADADVGIAGIEFSEDEAAFTAAIARIHAYIEAGDVYQINHTFRIRFDAFGPPAALYRRLRARQPVPYGALALLPDGSAILSLSPELFMRNVGGMLVAQPMKGTLPASGDAAVDAARARELASDAKSRAENLMIVDLLRNDFGRIARTGSVTVPALFQVERHGALLQMTSTIHARLRDGVTLAETLAALFPCGSVTGAPKRRAMQIIRELEGQGRGIYTGAIGWVEAGGDFCFSVAIRTLALAPPSSPCGVRRGMLGVGAGIVHDSRADAEYAECLHKAAFATGLGATFTLIESLHASREGGCRHLERHLDRLRRSARYFGFVWREESLRTALMDACAALPDGVHALRIVLGADGKVELAASALAPWQEPVRLLLAHAPTDADDPFLRHKTSRRVMYDAAWRKAGEQGAFDMLFFNTRGELTEGGRSNVFLRIDGAWYTPPLSSGLLPGVMRAVLLDDPVFGASERVLRREDVRRAEQIMVCNALRGPLRAVLDGAS</sequence>
<dbReference type="RefSeq" id="WP_200598423.1">
    <property type="nucleotide sequence ID" value="NZ_JAEPBG010000035.1"/>
</dbReference>
<dbReference type="PRINTS" id="PR00095">
    <property type="entry name" value="ANTSNTHASEI"/>
</dbReference>
<dbReference type="Gene3D" id="3.60.120.10">
    <property type="entry name" value="Anthranilate synthase"/>
    <property type="match status" value="1"/>
</dbReference>
<keyword evidence="2" id="KW-0808">Transferase</keyword>
<dbReference type="InterPro" id="IPR019999">
    <property type="entry name" value="Anth_synth_I-like"/>
</dbReference>
<dbReference type="GO" id="GO:0009396">
    <property type="term" value="P:folic acid-containing compound biosynthetic process"/>
    <property type="evidence" value="ECO:0007669"/>
    <property type="project" value="InterPro"/>
</dbReference>
<evidence type="ECO:0000259" key="1">
    <source>
        <dbReference type="Pfam" id="PF00425"/>
    </source>
</evidence>
<dbReference type="Pfam" id="PF01063">
    <property type="entry name" value="Aminotran_4"/>
    <property type="match status" value="1"/>
</dbReference>
<keyword evidence="3" id="KW-1185">Reference proteome</keyword>
<comment type="caution">
    <text evidence="2">The sequence shown here is derived from an EMBL/GenBank/DDBJ whole genome shotgun (WGS) entry which is preliminary data.</text>
</comment>
<dbReference type="PANTHER" id="PTHR11236:SF50">
    <property type="entry name" value="AMINODEOXYCHORISMATE SYNTHASE COMPONENT 1"/>
    <property type="match status" value="1"/>
</dbReference>
<dbReference type="GO" id="GO:0000162">
    <property type="term" value="P:L-tryptophan biosynthetic process"/>
    <property type="evidence" value="ECO:0007669"/>
    <property type="project" value="TreeGrafter"/>
</dbReference>
<dbReference type="NCBIfam" id="TIGR00553">
    <property type="entry name" value="pabB"/>
    <property type="match status" value="1"/>
</dbReference>
<dbReference type="InterPro" id="IPR005801">
    <property type="entry name" value="ADC_synthase"/>
</dbReference>
<name>A0A934T053_9BURK</name>
<dbReference type="SUPFAM" id="SSF56322">
    <property type="entry name" value="ADC synthase"/>
    <property type="match status" value="1"/>
</dbReference>
<dbReference type="PANTHER" id="PTHR11236">
    <property type="entry name" value="AMINOBENZOATE/ANTHRANILATE SYNTHASE"/>
    <property type="match status" value="1"/>
</dbReference>
<dbReference type="AlphaFoldDB" id="A0A934T053"/>
<dbReference type="EMBL" id="JAEPBG010000035">
    <property type="protein sequence ID" value="MBK4739053.1"/>
    <property type="molecule type" value="Genomic_DNA"/>
</dbReference>
<keyword evidence="2" id="KW-0032">Aminotransferase</keyword>
<protein>
    <submittedName>
        <fullName evidence="2">Aminodeoxychorismate synthase component I</fullName>
        <ecNumber evidence="2">2.6.1.85</ecNumber>
    </submittedName>
</protein>